<dbReference type="Proteomes" id="UP000274772">
    <property type="component" value="Chromosome"/>
</dbReference>
<protein>
    <submittedName>
        <fullName evidence="1">Uncharacterized protein</fullName>
    </submittedName>
</protein>
<reference evidence="1 2" key="1">
    <citation type="submission" date="2018-05" db="EMBL/GenBank/DDBJ databases">
        <title>Complete genome sequencing of three human clinical isolates of Staphylococcus caprae reveals virulence factors similar to those of S. epidermidis and S. capitis.</title>
        <authorList>
            <person name="Watanabe S."/>
            <person name="Cui L."/>
        </authorList>
    </citation>
    <scope>NUCLEOTIDE SEQUENCE [LARGE SCALE GENOMIC DNA]</scope>
    <source>
        <strain evidence="1 2">JMUB590</strain>
    </source>
</reference>
<dbReference type="RefSeq" id="WP_002442051.1">
    <property type="nucleotide sequence ID" value="NZ_AP018585.1"/>
</dbReference>
<name>A0ABN5WCF6_9STAP</name>
<evidence type="ECO:0000313" key="1">
    <source>
        <dbReference type="EMBL" id="BBD92978.1"/>
    </source>
</evidence>
<gene>
    <name evidence="1" type="ORF">JMUB590_1921</name>
</gene>
<proteinExistence type="predicted"/>
<sequence>MDILRRVFRILVTGYIVKVIRNLISGKSSQDNKNDSDNKEK</sequence>
<evidence type="ECO:0000313" key="2">
    <source>
        <dbReference type="Proteomes" id="UP000274772"/>
    </source>
</evidence>
<keyword evidence="2" id="KW-1185">Reference proteome</keyword>
<dbReference type="NCBIfam" id="NF040879">
    <property type="entry name" value="SAR1012_fam"/>
    <property type="match status" value="1"/>
</dbReference>
<dbReference type="EMBL" id="AP018586">
    <property type="protein sequence ID" value="BBD92978.1"/>
    <property type="molecule type" value="Genomic_DNA"/>
</dbReference>
<dbReference type="GeneID" id="97128439"/>
<accession>A0ABN5WCF6</accession>
<organism evidence="1 2">
    <name type="scientific">Staphylococcus caprae</name>
    <dbReference type="NCBI Taxonomy" id="29380"/>
    <lineage>
        <taxon>Bacteria</taxon>
        <taxon>Bacillati</taxon>
        <taxon>Bacillota</taxon>
        <taxon>Bacilli</taxon>
        <taxon>Bacillales</taxon>
        <taxon>Staphylococcaceae</taxon>
        <taxon>Staphylococcus</taxon>
    </lineage>
</organism>